<accession>A0A2V1AH01</accession>
<evidence type="ECO:0000259" key="2">
    <source>
        <dbReference type="SMART" id="SM00322"/>
    </source>
</evidence>
<dbReference type="AlphaFoldDB" id="A0A2V1AH01"/>
<keyword evidence="4" id="KW-1185">Reference proteome</keyword>
<dbReference type="GeneID" id="37000479"/>
<evidence type="ECO:0000256" key="1">
    <source>
        <dbReference type="PROSITE-ProRule" id="PRU00117"/>
    </source>
</evidence>
<dbReference type="SMART" id="SM00322">
    <property type="entry name" value="KH"/>
    <property type="match status" value="1"/>
</dbReference>
<dbReference type="Gene3D" id="3.30.1370.10">
    <property type="entry name" value="K Homology domain, type 1"/>
    <property type="match status" value="1"/>
</dbReference>
<organism evidence="3 4">
    <name type="scientific">Candidozyma duobushaemuli</name>
    <dbReference type="NCBI Taxonomy" id="1231522"/>
    <lineage>
        <taxon>Eukaryota</taxon>
        <taxon>Fungi</taxon>
        <taxon>Dikarya</taxon>
        <taxon>Ascomycota</taxon>
        <taxon>Saccharomycotina</taxon>
        <taxon>Pichiomycetes</taxon>
        <taxon>Metschnikowiaceae</taxon>
        <taxon>Candidozyma</taxon>
    </lineage>
</organism>
<proteinExistence type="predicted"/>
<protein>
    <recommendedName>
        <fullName evidence="2">K Homology domain-containing protein</fullName>
    </recommendedName>
</protein>
<dbReference type="RefSeq" id="XP_025338527.1">
    <property type="nucleotide sequence ID" value="XM_025479054.1"/>
</dbReference>
<reference evidence="3 4" key="1">
    <citation type="submission" date="2017-12" db="EMBL/GenBank/DDBJ databases">
        <title>Genome Sequence of the Amphotericin B-resistant Candida duobushaemulonii strain, B09383.</title>
        <authorList>
            <person name="Chow N.A."/>
            <person name="Gade L."/>
            <person name="Batra D."/>
            <person name="Rowe L.A."/>
            <person name="Loparev V.N."/>
            <person name="Litvintseva A.P."/>
        </authorList>
    </citation>
    <scope>NUCLEOTIDE SEQUENCE [LARGE SCALE GENOMIC DNA]</scope>
    <source>
        <strain evidence="3 4">B09383</strain>
    </source>
</reference>
<keyword evidence="1" id="KW-0694">RNA-binding</keyword>
<dbReference type="InterPro" id="IPR004087">
    <property type="entry name" value="KH_dom"/>
</dbReference>
<dbReference type="PROSITE" id="PS50084">
    <property type="entry name" value="KH_TYPE_1"/>
    <property type="match status" value="1"/>
</dbReference>
<dbReference type="VEuPathDB" id="FungiDB:CXQ87_000477"/>
<dbReference type="GO" id="GO:0003723">
    <property type="term" value="F:RNA binding"/>
    <property type="evidence" value="ECO:0007669"/>
    <property type="project" value="UniProtKB-UniRule"/>
</dbReference>
<dbReference type="EMBL" id="PKFP01000008">
    <property type="protein sequence ID" value="PVH17587.1"/>
    <property type="molecule type" value="Genomic_DNA"/>
</dbReference>
<dbReference type="Proteomes" id="UP000244406">
    <property type="component" value="Unassembled WGS sequence"/>
</dbReference>
<gene>
    <name evidence="3" type="ORF">CXQ87_000477</name>
</gene>
<evidence type="ECO:0000313" key="4">
    <source>
        <dbReference type="Proteomes" id="UP000244406"/>
    </source>
</evidence>
<sequence>MSPTSEIKFSVEPEFCDVDWDLEEQWTSKDLNLKYSSGVAAKIDGVTYEHEVSDSTDRMIISGPKADLDIFKESVPKKQHVILSFLIPNRLRGIIIGSRGRLLKETSRRHSVTISVKRLQWDPFGDRFGKVRKPRRNIAVPTFANDNNNVFKYPQRASVIIEGTLQNCLNAKHDIIANIMKAIERVEILLDFPYELKRWSKSVTEPVIVRYPDIKFRLCPSEQGGFVLFTKKEVLVEAVALFQSQLKELQGNIGICSVPVPRALHELMPQYLNSFPDIDIYYPPFIEHSNYEECGIKLAGDPSQISQASDYLMRFSTKFGLYEVDLVNLFSHDIRVLKAVARFFGRRPWKYRQYDNVLVLLPSLKHLCDISNLSVPLKIVRSKGSEMKLAIKGVLQKFESLLKEEIHIVTGLCNYQVYTALQDHWRGIKYCSLPRWGILFGYKDEEYSASEPDEENSSNHLDQMRLNSAIKKINEIKAQLGYNDDYIITIPPADQAAMLNSDGLLMPAIMKNLPGSFVNRVPENEDEFEISVANGNIAPVKQLIEKYQKEVQDVRSEGFFKTSFEVPSQLITALIQYRCFRCRDIKKRFGVGLQVHDSGKAMRSRTNISDQTSKTRVTISGVRMLVMKAREYLIAKVDCLKKERVKRIKLASTWQCRAPGFNFLSFSKVEKDFSVKIRLYCETMKGVWPHPSHEDEITIQGPSDAFEKVEQEIDKLVQYEADNVDFMTYEVPFFAIKRAMFELEPWYKSKFEGYGVEYRWVDEYDGRSTGTYKLEASGSKDRLDKMRDELDYQIEQETLNYSAISAIIRVPSVLQPELETFHLNNILEDTSWSDENDLLEPIGEDFMLSVGDESSVEKVIHRIEAWTKKTIELDRDMGFEYI</sequence>
<name>A0A2V1AH01_9ASCO</name>
<dbReference type="SUPFAM" id="SSF54791">
    <property type="entry name" value="Eukaryotic type KH-domain (KH-domain type I)"/>
    <property type="match status" value="1"/>
</dbReference>
<feature type="domain" description="K Homology" evidence="2">
    <location>
        <begin position="79"/>
        <end position="180"/>
    </location>
</feature>
<dbReference type="InterPro" id="IPR036612">
    <property type="entry name" value="KH_dom_type_1_sf"/>
</dbReference>
<comment type="caution">
    <text evidence="3">The sequence shown here is derived from an EMBL/GenBank/DDBJ whole genome shotgun (WGS) entry which is preliminary data.</text>
</comment>
<evidence type="ECO:0000313" key="3">
    <source>
        <dbReference type="EMBL" id="PVH17587.1"/>
    </source>
</evidence>